<evidence type="ECO:0000259" key="2">
    <source>
        <dbReference type="Pfam" id="PF13191"/>
    </source>
</evidence>
<feature type="region of interest" description="Disordered" evidence="1">
    <location>
        <begin position="103"/>
        <end position="125"/>
    </location>
</feature>
<organism evidence="3 4">
    <name type="scientific">Nitzschia inconspicua</name>
    <dbReference type="NCBI Taxonomy" id="303405"/>
    <lineage>
        <taxon>Eukaryota</taxon>
        <taxon>Sar</taxon>
        <taxon>Stramenopiles</taxon>
        <taxon>Ochrophyta</taxon>
        <taxon>Bacillariophyta</taxon>
        <taxon>Bacillariophyceae</taxon>
        <taxon>Bacillariophycidae</taxon>
        <taxon>Bacillariales</taxon>
        <taxon>Bacillariaceae</taxon>
        <taxon>Nitzschia</taxon>
    </lineage>
</organism>
<evidence type="ECO:0000313" key="3">
    <source>
        <dbReference type="EMBL" id="KAG7339494.1"/>
    </source>
</evidence>
<evidence type="ECO:0000313" key="4">
    <source>
        <dbReference type="Proteomes" id="UP000693970"/>
    </source>
</evidence>
<reference evidence="3" key="1">
    <citation type="journal article" date="2021" name="Sci. Rep.">
        <title>Diploid genomic architecture of Nitzschia inconspicua, an elite biomass production diatom.</title>
        <authorList>
            <person name="Oliver A."/>
            <person name="Podell S."/>
            <person name="Pinowska A."/>
            <person name="Traller J.C."/>
            <person name="Smith S.R."/>
            <person name="McClure R."/>
            <person name="Beliaev A."/>
            <person name="Bohutskyi P."/>
            <person name="Hill E.A."/>
            <person name="Rabines A."/>
            <person name="Zheng H."/>
            <person name="Allen L.Z."/>
            <person name="Kuo A."/>
            <person name="Grigoriev I.V."/>
            <person name="Allen A.E."/>
            <person name="Hazlebeck D."/>
            <person name="Allen E.E."/>
        </authorList>
    </citation>
    <scope>NUCLEOTIDE SEQUENCE</scope>
    <source>
        <strain evidence="3">Hildebrandi</strain>
    </source>
</reference>
<dbReference type="EMBL" id="JAGRRH010000033">
    <property type="protein sequence ID" value="KAG7339494.1"/>
    <property type="molecule type" value="Genomic_DNA"/>
</dbReference>
<comment type="caution">
    <text evidence="3">The sequence shown here is derived from an EMBL/GenBank/DDBJ whole genome shotgun (WGS) entry which is preliminary data.</text>
</comment>
<feature type="region of interest" description="Disordered" evidence="1">
    <location>
        <begin position="337"/>
        <end position="371"/>
    </location>
</feature>
<dbReference type="InterPro" id="IPR053159">
    <property type="entry name" value="Hybrid_Histidine_Kinase"/>
</dbReference>
<feature type="compositionally biased region" description="Basic and acidic residues" evidence="1">
    <location>
        <begin position="347"/>
        <end position="359"/>
    </location>
</feature>
<name>A0A9K3PC16_9STRA</name>
<protein>
    <submittedName>
        <fullName evidence="3">AAA ATPase domain containing protein</fullName>
    </submittedName>
</protein>
<reference evidence="3" key="2">
    <citation type="submission" date="2021-04" db="EMBL/GenBank/DDBJ databases">
        <authorList>
            <person name="Podell S."/>
        </authorList>
    </citation>
    <scope>NUCLEOTIDE SEQUENCE</scope>
    <source>
        <strain evidence="3">Hildebrandi</strain>
    </source>
</reference>
<keyword evidence="4" id="KW-1185">Reference proteome</keyword>
<dbReference type="InterPro" id="IPR041664">
    <property type="entry name" value="AAA_16"/>
</dbReference>
<accession>A0A9K3PC16</accession>
<proteinExistence type="predicted"/>
<feature type="domain" description="Orc1-like AAA ATPase" evidence="2">
    <location>
        <begin position="221"/>
        <end position="439"/>
    </location>
</feature>
<sequence>MLEDSPLPVQLIKCDDDDDNDTTTAAAASTSFCKDLSANAETTTAAATTMTSATTENESTCSVTVPTILPRRRLDFGAIAEDSDVRRSELGLLLNYAIVPDDNDYSSDDTTSSSSPPGTVMDRNNHNINNNNHHNIHNASSTVSGSGGGGLMTMTRMMNNNSTNHLEDDDVHYNDASSTVDHSNGCYTYSTSNRRKKQTSIPNNNNTKPLSIITTIPTIHKHSRPAVWIEAEAGVGKSCLLQQFRTEVQSLHPHRVVLMQGKFEPRAAASEPFAALREAVKDFVQSFLLLSSSSSSSLPQHETFRQEWATGLKEKMDSYGAFHLLLGILPELRPCFDTEQDPNQKSMTKEAEEAEKDREDDTNDKDDSNPFGNFNSREYRFERFRVAFRNMIRFTCNKLWCSDRKRALVLILDDFHWVDPDSMQIVKTLMEDPKKPHNFRIIAATRPLDDYPNVLNLYTMLTVPTEAVSDSHSTLKYMAASRRNLATNESFAGKVSFNTKIRYSKAEKSRHNEESSISEPSEATMYRRIPNLEMMELSKLSTKQIADLLYSLLVMKQQADEEDDTEEEYLQGLLDLARIVKDKTKGNTFVAIQFLRLVERQELFEFDEMHHRWNFNVNLISKLDYQSENVSEVVTKTLESGSKRRNSALMIAASFGVSQFDVTTIVHASAVLQEEDDINDSMDNEDCNDPMVVKMRINHMKVQLAEALEDGLVDKTPSGNFRFAHDRIRESAYSLLPEGLSRKEVHLKVGRQLRAWMDTQEELGLFQSGFSKESLLLHATKQLNAAADLIVDDWERIDLADLNYQAAELAARKTSFVSAVEYLQNGLQHLGGDAGWSEQYDRTLKFHVALARMQYSCGLLEDCWTTSDAVVRNGRNFKDTELIHRTRVLCLLQNDMLDNALDLVLDVLEMMGEAAPRKFVMIHGIRGVIRARAFLNVTSDEKLLGLPIIRDDHLETQLDFLQYLIEIAFLLGRSDYLFYCAMRLITLISEEGNYRTSFLATQFWACYFKTHMGDFSEAMRYGVLSNKLAERQKLEYPGFVARSDEMYYGHVYHWVHPYRESLQANIDAFQRLWDSGFVDTALVDAATLLHHLFVAGEPLQKIANVCSDYSEAFVDYQQLTHWYTNAPQHQAVLNLLGRSPTPAVLSGEVLDSQARHKISQKTLTPTAHYYFQIWSLVVAFHFRDLQKAKQHVKAMQGDPMADIPNLISPLRPFYSGLTYFQLFRLSGQYKHCRRALVALKTLHSWVKRGAVNCVYMCRLLEAEHQASMQNISAAMKTFDEAIASATELQLVHHIALSYELAGLCLVHHGQGNKAKGYLDQSLSHYEKWGARAIVDDLKLRFEGMLISSTGV</sequence>
<dbReference type="OrthoDB" id="52108at2759"/>
<dbReference type="Proteomes" id="UP000693970">
    <property type="component" value="Unassembled WGS sequence"/>
</dbReference>
<dbReference type="PANTHER" id="PTHR43642">
    <property type="entry name" value="HYBRID SIGNAL TRANSDUCTION HISTIDINE KINASE G"/>
    <property type="match status" value="1"/>
</dbReference>
<evidence type="ECO:0000256" key="1">
    <source>
        <dbReference type="SAM" id="MobiDB-lite"/>
    </source>
</evidence>
<dbReference type="PANTHER" id="PTHR43642:SF1">
    <property type="entry name" value="HYBRID SIGNAL TRANSDUCTION HISTIDINE KINASE G"/>
    <property type="match status" value="1"/>
</dbReference>
<dbReference type="Pfam" id="PF13191">
    <property type="entry name" value="AAA_16"/>
    <property type="match status" value="1"/>
</dbReference>
<gene>
    <name evidence="3" type="ORF">IV203_002547</name>
</gene>